<evidence type="ECO:0000313" key="2">
    <source>
        <dbReference type="EMBL" id="TET29425.1"/>
    </source>
</evidence>
<sequence>MKKIKWENRPFLLAVFLFFIILCTSGYGARASSPLIRVKILQDKSRIEVRATGSYRIRALDLARERSFPSSHSTITIEASQQGIRASGEMWGRKLLIKPEGADSLIRVNSRRYRGQIIVQQKNSSLELINELPLEKYLWGVIKAEISPDWPRACVLAFTIAARTYAFKKLQDPSSRTTGYHVSSEQDDQVYRGVEGEDSLSQELVNETRGKILTYLGEIIEANYHACCGGYTASLRDVWGGEGYPYLVAKPDNFCSKSPYFSWQFKIEAEKLREILKKKGLVLGRVYRIKLLEFDEGRRVKRLEIMHQGGKMELTGKEFREAVGGGDLRSTLFTVKRVGPDFAFEGQGWGHGVGFCQEGAKVMGEQGYTYKEILEFYYPGTLVEKIY</sequence>
<dbReference type="InterPro" id="IPR013693">
    <property type="entry name" value="SpoIID/LytB_N"/>
</dbReference>
<dbReference type="PANTHER" id="PTHR30032">
    <property type="entry name" value="N-ACETYLMURAMOYL-L-ALANINE AMIDASE-RELATED"/>
    <property type="match status" value="1"/>
</dbReference>
<evidence type="ECO:0000259" key="1">
    <source>
        <dbReference type="Pfam" id="PF08486"/>
    </source>
</evidence>
<organism evidence="2 3">
    <name type="scientific">Aerophobetes bacterium</name>
    <dbReference type="NCBI Taxonomy" id="2030807"/>
    <lineage>
        <taxon>Bacteria</taxon>
        <taxon>Candidatus Aerophobota</taxon>
    </lineage>
</organism>
<dbReference type="InterPro" id="IPR013486">
    <property type="entry name" value="SpoIID/LytB"/>
</dbReference>
<dbReference type="PANTHER" id="PTHR30032:SF4">
    <property type="entry name" value="AMIDASE ENHANCER"/>
    <property type="match status" value="1"/>
</dbReference>
<dbReference type="GO" id="GO:0030435">
    <property type="term" value="P:sporulation resulting in formation of a cellular spore"/>
    <property type="evidence" value="ECO:0007669"/>
    <property type="project" value="InterPro"/>
</dbReference>
<feature type="domain" description="Sporulation stage II protein D amidase enhancer LytB N-terminal" evidence="1">
    <location>
        <begin position="123"/>
        <end position="215"/>
    </location>
</feature>
<dbReference type="AlphaFoldDB" id="A0A523TGL2"/>
<reference evidence="2 3" key="1">
    <citation type="submission" date="2019-03" db="EMBL/GenBank/DDBJ databases">
        <title>Metabolic potential of uncultured bacteria and archaea associated with petroleum seepage in deep-sea sediments.</title>
        <authorList>
            <person name="Dong X."/>
            <person name="Hubert C."/>
        </authorList>
    </citation>
    <scope>NUCLEOTIDE SEQUENCE [LARGE SCALE GENOMIC DNA]</scope>
    <source>
        <strain evidence="2">E44_bin3</strain>
    </source>
</reference>
<proteinExistence type="predicted"/>
<dbReference type="NCBIfam" id="TIGR02669">
    <property type="entry name" value="SpoIID_LytB"/>
    <property type="match status" value="1"/>
</dbReference>
<dbReference type="EMBL" id="SOJT01000079">
    <property type="protein sequence ID" value="TET29425.1"/>
    <property type="molecule type" value="Genomic_DNA"/>
</dbReference>
<dbReference type="Proteomes" id="UP000316517">
    <property type="component" value="Unassembled WGS sequence"/>
</dbReference>
<name>A0A523TGL2_UNCAE</name>
<comment type="caution">
    <text evidence="2">The sequence shown here is derived from an EMBL/GenBank/DDBJ whole genome shotgun (WGS) entry which is preliminary data.</text>
</comment>
<accession>A0A523TGL2</accession>
<dbReference type="GO" id="GO:0030288">
    <property type="term" value="C:outer membrane-bounded periplasmic space"/>
    <property type="evidence" value="ECO:0007669"/>
    <property type="project" value="TreeGrafter"/>
</dbReference>
<gene>
    <name evidence="2" type="ORF">E3J68_01815</name>
</gene>
<dbReference type="Pfam" id="PF08486">
    <property type="entry name" value="SpoIID"/>
    <property type="match status" value="1"/>
</dbReference>
<evidence type="ECO:0000313" key="3">
    <source>
        <dbReference type="Proteomes" id="UP000316517"/>
    </source>
</evidence>
<protein>
    <submittedName>
        <fullName evidence="2">SpoIID/LytB domain-containing protein</fullName>
    </submittedName>
</protein>
<dbReference type="InterPro" id="IPR051922">
    <property type="entry name" value="Bact_Sporulation_Assoc"/>
</dbReference>